<feature type="domain" description="Zn(2)-C6 fungal-type" evidence="5">
    <location>
        <begin position="17"/>
        <end position="48"/>
    </location>
</feature>
<name>A0ABY2GQ14_9HYPO</name>
<dbReference type="Gene3D" id="4.10.240.10">
    <property type="entry name" value="Zn(2)-C6 fungal-type DNA-binding domain"/>
    <property type="match status" value="1"/>
</dbReference>
<proteinExistence type="predicted"/>
<evidence type="ECO:0000256" key="3">
    <source>
        <dbReference type="ARBA" id="ARBA00023242"/>
    </source>
</evidence>
<keyword evidence="2" id="KW-0479">Metal-binding</keyword>
<dbReference type="PROSITE" id="PS00463">
    <property type="entry name" value="ZN2_CY6_FUNGAL_1"/>
    <property type="match status" value="1"/>
</dbReference>
<dbReference type="CDD" id="cd12148">
    <property type="entry name" value="fungal_TF_MHR"/>
    <property type="match status" value="1"/>
</dbReference>
<comment type="caution">
    <text evidence="6">The sequence shown here is derived from an EMBL/GenBank/DDBJ whole genome shotgun (WGS) entry which is preliminary data.</text>
</comment>
<protein>
    <recommendedName>
        <fullName evidence="5">Zn(2)-C6 fungal-type domain-containing protein</fullName>
    </recommendedName>
</protein>
<dbReference type="SMART" id="SM00066">
    <property type="entry name" value="GAL4"/>
    <property type="match status" value="1"/>
</dbReference>
<dbReference type="Pfam" id="PF04082">
    <property type="entry name" value="Fungal_trans"/>
    <property type="match status" value="1"/>
</dbReference>
<evidence type="ECO:0000256" key="2">
    <source>
        <dbReference type="ARBA" id="ARBA00022723"/>
    </source>
</evidence>
<dbReference type="SUPFAM" id="SSF57701">
    <property type="entry name" value="Zn2/Cys6 DNA-binding domain"/>
    <property type="match status" value="1"/>
</dbReference>
<evidence type="ECO:0000256" key="1">
    <source>
        <dbReference type="ARBA" id="ARBA00004123"/>
    </source>
</evidence>
<evidence type="ECO:0000313" key="7">
    <source>
        <dbReference type="Proteomes" id="UP001642720"/>
    </source>
</evidence>
<dbReference type="InterPro" id="IPR036864">
    <property type="entry name" value="Zn2-C6_fun-type_DNA-bd_sf"/>
</dbReference>
<dbReference type="PANTHER" id="PTHR31001">
    <property type="entry name" value="UNCHARACTERIZED TRANSCRIPTIONAL REGULATORY PROTEIN"/>
    <property type="match status" value="1"/>
</dbReference>
<keyword evidence="7" id="KW-1185">Reference proteome</keyword>
<dbReference type="InterPro" id="IPR001138">
    <property type="entry name" value="Zn2Cys6_DnaBD"/>
</dbReference>
<dbReference type="InterPro" id="IPR050613">
    <property type="entry name" value="Sec_Metabolite_Reg"/>
</dbReference>
<dbReference type="Proteomes" id="UP001642720">
    <property type="component" value="Unassembled WGS sequence"/>
</dbReference>
<reference evidence="6 7" key="1">
    <citation type="submission" date="2018-01" db="EMBL/GenBank/DDBJ databases">
        <title>Genome characterization of the sugarcane-associated fungus Trichoderma ghanense CCMA-1212 and their application in lignocelulose bioconversion.</title>
        <authorList>
            <person name="Steindorff A.S."/>
            <person name="Mendes T.D."/>
            <person name="Vilela E.S.D."/>
            <person name="Rodrigues D.S."/>
            <person name="Formighieri E.F."/>
            <person name="Melo I.S."/>
            <person name="Favaro L.C.L."/>
        </authorList>
    </citation>
    <scope>NUCLEOTIDE SEQUENCE [LARGE SCALE GENOMIC DNA]</scope>
    <source>
        <strain evidence="6 7">CCMA-1212</strain>
    </source>
</reference>
<dbReference type="GeneID" id="300581858"/>
<dbReference type="PANTHER" id="PTHR31001:SF49">
    <property type="entry name" value="ZN(II)2CYS6 TRANSCRIPTION FACTOR (EUROFUNG)"/>
    <property type="match status" value="1"/>
</dbReference>
<evidence type="ECO:0000259" key="5">
    <source>
        <dbReference type="PROSITE" id="PS50048"/>
    </source>
</evidence>
<organism evidence="6 7">
    <name type="scientific">Trichoderma ghanense</name>
    <dbReference type="NCBI Taxonomy" id="65468"/>
    <lineage>
        <taxon>Eukaryota</taxon>
        <taxon>Fungi</taxon>
        <taxon>Dikarya</taxon>
        <taxon>Ascomycota</taxon>
        <taxon>Pezizomycotina</taxon>
        <taxon>Sordariomycetes</taxon>
        <taxon>Hypocreomycetidae</taxon>
        <taxon>Hypocreales</taxon>
        <taxon>Hypocreaceae</taxon>
        <taxon>Trichoderma</taxon>
    </lineage>
</organism>
<sequence>MEFGPRRIEKRNRAPVSCEPCRARKQMCNRGQPCEGCTRRNQASLCRYAPNAIRNKPRPPKAGNIQERLDNLEMMLSSIAPNPSVAGIGLGVKAGKQAASITTSRVSAGFTEHRASVTPPQARQEDLALPPEQPHRHESGNGQVSYIEPSHWRAILDEIKEVREHLSAFDRPLLQEEPERKSFVPEEGAEYLFGRFPVIEMEDVISSVPARLVCDALVSQYFNSRFMVLGILHPAKFQKEVDMEGQYEKFWKAPVKAPPLWVALFFSVLSLSTAMRQIAVPSQSSDSGPAVSILQQRTVECLVLGRFATANAYALEAMMLHLQSCYLTHNKLTSDHWFEMGTLIRLAFRIGYHRDPDNLPGISVFDGEMRRRVWHNIFQVDALMSFQMGFPSMIPTEFCDTKVPRNLQFSDLEIGMTSLPPGRPLFENTPIRYPIAKSGIMAVFKKIVAHSQSLSLPTYDNTILLDGELRETYNNLPEILKGRDVNRSFMDPSNLIFERCTLEMLYLKGLIVLHRRYINYDVDSRRFEHSRRTCAEAALDILARHADLHQASQPGGRLYDDRWMVSSLTMHDFLLAAMVVCLDLSVRLRRPSSILSPGKDHDALTRREYLALKTSQAIWAANSSMSPEAGLAASALGLMIQKVAEKDPSLASQPPSQSALTAENPSLAIPADDLPYAGPMSQMIDSIEGLDWGLLDQYFQNQPIDATRMEGFDLDAGTSRWFDIQ</sequence>
<feature type="region of interest" description="Disordered" evidence="4">
    <location>
        <begin position="112"/>
        <end position="143"/>
    </location>
</feature>
<dbReference type="InterPro" id="IPR007219">
    <property type="entry name" value="XnlR_reg_dom"/>
</dbReference>
<gene>
    <name evidence="6" type="ORF">CCMA1212_010359</name>
</gene>
<comment type="subcellular location">
    <subcellularLocation>
        <location evidence="1">Nucleus</location>
    </subcellularLocation>
</comment>
<dbReference type="RefSeq" id="XP_073554057.1">
    <property type="nucleotide sequence ID" value="XM_073707408.1"/>
</dbReference>
<dbReference type="EMBL" id="PPTA01000026">
    <property type="protein sequence ID" value="TFA97855.1"/>
    <property type="molecule type" value="Genomic_DNA"/>
</dbReference>
<dbReference type="PROSITE" id="PS50048">
    <property type="entry name" value="ZN2_CY6_FUNGAL_2"/>
    <property type="match status" value="1"/>
</dbReference>
<keyword evidence="3" id="KW-0539">Nucleus</keyword>
<dbReference type="SMART" id="SM00906">
    <property type="entry name" value="Fungal_trans"/>
    <property type="match status" value="1"/>
</dbReference>
<evidence type="ECO:0000256" key="4">
    <source>
        <dbReference type="SAM" id="MobiDB-lite"/>
    </source>
</evidence>
<evidence type="ECO:0000313" key="6">
    <source>
        <dbReference type="EMBL" id="TFA97855.1"/>
    </source>
</evidence>
<accession>A0ABY2GQ14</accession>